<dbReference type="Gene3D" id="3.30.1540.10">
    <property type="entry name" value="formyl-coa transferase, domain 3"/>
    <property type="match status" value="1"/>
</dbReference>
<dbReference type="InterPro" id="IPR044855">
    <property type="entry name" value="CoA-Trfase_III_dom3_sf"/>
</dbReference>
<sequence length="388" mass="42607">MALKGIRIIEMAGLAPAPFCGMLLADFGASVVRVDRTGIDPNGDCLARGKRSISVNLKTKQGASIIKRLCSNADVLLDPFRAGAMEKLGLGPRTMLDLNPRLIYARLTGYGQTGKWNRAAGHDINYLAMSGVLSFLGRYKQKPTPPINLAADFAGGGITCAYGILLALLERHNTGKGQVIDSAMVDGAAYASTFLFASKASPIYGRSLWGEERGKNFLDSGAPFYDCYETSDGKFMSVGALEPNFYSQLLQGLDLDIDSQPPQNDRKYWPEMKEKFTKIFGSRTRDEWCNIFQNLDACVAPVLEDNEVGNWSINSERKVFFTNSDGKQMPSPAPRMHGKSNLPEHTKQELVCGLHTKEILLENGFESKEIEDLLQNDVVSQTTVKSSL</sequence>
<dbReference type="GeneID" id="6751808"/>
<dbReference type="eggNOG" id="KOG3957">
    <property type="taxonomic scope" value="Eukaryota"/>
</dbReference>
<dbReference type="GO" id="GO:0016853">
    <property type="term" value="F:isomerase activity"/>
    <property type="evidence" value="ECO:0007669"/>
    <property type="project" value="UniProtKB-KW"/>
</dbReference>
<keyword evidence="4" id="KW-1185">Reference proteome</keyword>
<dbReference type="InParanoid" id="B3RSX4"/>
<evidence type="ECO:0008006" key="5">
    <source>
        <dbReference type="Google" id="ProtNLM"/>
    </source>
</evidence>
<dbReference type="RefSeq" id="XP_002110595.1">
    <property type="nucleotide sequence ID" value="XM_002110559.1"/>
</dbReference>
<dbReference type="Proteomes" id="UP000009022">
    <property type="component" value="Unassembled WGS sequence"/>
</dbReference>
<dbReference type="FunFam" id="3.30.1540.10:FF:000004">
    <property type="entry name" value="Probable alpha-methylacyl-CoA racemase mcr"/>
    <property type="match status" value="1"/>
</dbReference>
<evidence type="ECO:0000256" key="2">
    <source>
        <dbReference type="ARBA" id="ARBA00023235"/>
    </source>
</evidence>
<comment type="similarity">
    <text evidence="1">Belongs to the CoA-transferase III family.</text>
</comment>
<dbReference type="Pfam" id="PF02515">
    <property type="entry name" value="CoA_transf_3"/>
    <property type="match status" value="1"/>
</dbReference>
<dbReference type="KEGG" id="tad:TRIADDRAFT_54761"/>
<dbReference type="OrthoDB" id="16747at2759"/>
<name>B3RSX4_TRIAD</name>
<dbReference type="FunCoup" id="B3RSX4">
    <property type="interactions" value="333"/>
</dbReference>
<dbReference type="PANTHER" id="PTHR48228">
    <property type="entry name" value="SUCCINYL-COA--D-CITRAMALATE COA-TRANSFERASE"/>
    <property type="match status" value="1"/>
</dbReference>
<accession>B3RSX4</accession>
<proteinExistence type="inferred from homology"/>
<dbReference type="STRING" id="10228.B3RSX4"/>
<evidence type="ECO:0000256" key="1">
    <source>
        <dbReference type="ARBA" id="ARBA00008383"/>
    </source>
</evidence>
<gene>
    <name evidence="3" type="ORF">TRIADDRAFT_54761</name>
</gene>
<dbReference type="InterPro" id="IPR050509">
    <property type="entry name" value="CoA-transferase_III"/>
</dbReference>
<dbReference type="HOGENOM" id="CLU_033975_5_0_1"/>
<dbReference type="InterPro" id="IPR023606">
    <property type="entry name" value="CoA-Trfase_III_dom_1_sf"/>
</dbReference>
<protein>
    <recommendedName>
        <fullName evidence="5">Alpha-methylacyl-CoA racemase</fullName>
    </recommendedName>
</protein>
<dbReference type="InterPro" id="IPR003673">
    <property type="entry name" value="CoA-Trfase_fam_III"/>
</dbReference>
<dbReference type="AlphaFoldDB" id="B3RSX4"/>
<dbReference type="SUPFAM" id="SSF89796">
    <property type="entry name" value="CoA-transferase family III (CaiB/BaiF)"/>
    <property type="match status" value="1"/>
</dbReference>
<keyword evidence="2" id="KW-0413">Isomerase</keyword>
<dbReference type="EMBL" id="DS985243">
    <property type="protein sequence ID" value="EDV26599.1"/>
    <property type="molecule type" value="Genomic_DNA"/>
</dbReference>
<reference evidence="3 4" key="1">
    <citation type="journal article" date="2008" name="Nature">
        <title>The Trichoplax genome and the nature of placozoans.</title>
        <authorList>
            <person name="Srivastava M."/>
            <person name="Begovic E."/>
            <person name="Chapman J."/>
            <person name="Putnam N.H."/>
            <person name="Hellsten U."/>
            <person name="Kawashima T."/>
            <person name="Kuo A."/>
            <person name="Mitros T."/>
            <person name="Salamov A."/>
            <person name="Carpenter M.L."/>
            <person name="Signorovitch A.Y."/>
            <person name="Moreno M.A."/>
            <person name="Kamm K."/>
            <person name="Grimwood J."/>
            <person name="Schmutz J."/>
            <person name="Shapiro H."/>
            <person name="Grigoriev I.V."/>
            <person name="Buss L.W."/>
            <person name="Schierwater B."/>
            <person name="Dellaporta S.L."/>
            <person name="Rokhsar D.S."/>
        </authorList>
    </citation>
    <scope>NUCLEOTIDE SEQUENCE [LARGE SCALE GENOMIC DNA]</scope>
    <source>
        <strain evidence="3 4">Grell-BS-1999</strain>
    </source>
</reference>
<dbReference type="CTD" id="6751808"/>
<dbReference type="OMA" id="VVIDPFR"/>
<organism evidence="3 4">
    <name type="scientific">Trichoplax adhaerens</name>
    <name type="common">Trichoplax reptans</name>
    <dbReference type="NCBI Taxonomy" id="10228"/>
    <lineage>
        <taxon>Eukaryota</taxon>
        <taxon>Metazoa</taxon>
        <taxon>Placozoa</taxon>
        <taxon>Uniplacotomia</taxon>
        <taxon>Trichoplacea</taxon>
        <taxon>Trichoplacidae</taxon>
        <taxon>Trichoplax</taxon>
    </lineage>
</organism>
<evidence type="ECO:0000313" key="3">
    <source>
        <dbReference type="EMBL" id="EDV26599.1"/>
    </source>
</evidence>
<dbReference type="Gene3D" id="3.40.50.10540">
    <property type="entry name" value="Crotonobetainyl-coa:carnitine coa-transferase, domain 1"/>
    <property type="match status" value="1"/>
</dbReference>
<dbReference type="PhylomeDB" id="B3RSX4"/>
<evidence type="ECO:0000313" key="4">
    <source>
        <dbReference type="Proteomes" id="UP000009022"/>
    </source>
</evidence>
<dbReference type="PANTHER" id="PTHR48228:SF5">
    <property type="entry name" value="ALPHA-METHYLACYL-COA RACEMASE"/>
    <property type="match status" value="1"/>
</dbReference>